<proteinExistence type="predicted"/>
<name>A0A921REI4_SORBI</name>
<comment type="caution">
    <text evidence="1">The sequence shown here is derived from an EMBL/GenBank/DDBJ whole genome shotgun (WGS) entry which is preliminary data.</text>
</comment>
<dbReference type="EMBL" id="CM027682">
    <property type="protein sequence ID" value="KAG0537771.1"/>
    <property type="molecule type" value="Genomic_DNA"/>
</dbReference>
<organism evidence="1 2">
    <name type="scientific">Sorghum bicolor</name>
    <name type="common">Sorghum</name>
    <name type="synonym">Sorghum vulgare</name>
    <dbReference type="NCBI Taxonomy" id="4558"/>
    <lineage>
        <taxon>Eukaryota</taxon>
        <taxon>Viridiplantae</taxon>
        <taxon>Streptophyta</taxon>
        <taxon>Embryophyta</taxon>
        <taxon>Tracheophyta</taxon>
        <taxon>Spermatophyta</taxon>
        <taxon>Magnoliopsida</taxon>
        <taxon>Liliopsida</taxon>
        <taxon>Poales</taxon>
        <taxon>Poaceae</taxon>
        <taxon>PACMAD clade</taxon>
        <taxon>Panicoideae</taxon>
        <taxon>Andropogonodae</taxon>
        <taxon>Andropogoneae</taxon>
        <taxon>Sorghinae</taxon>
        <taxon>Sorghum</taxon>
    </lineage>
</organism>
<accession>A0A921REI4</accession>
<gene>
    <name evidence="1" type="ORF">BDA96_03G176600</name>
</gene>
<dbReference type="AlphaFoldDB" id="A0A921REI4"/>
<evidence type="ECO:0000313" key="2">
    <source>
        <dbReference type="Proteomes" id="UP000807115"/>
    </source>
</evidence>
<dbReference type="Proteomes" id="UP000807115">
    <property type="component" value="Chromosome 3"/>
</dbReference>
<sequence>MTVLPMELSISGWMKVPECGRSCSRGAGCLDAKVPPSTSSAMAALQLEMSADVVDWPGRVVMCAHGDVLAAW</sequence>
<protein>
    <submittedName>
        <fullName evidence="1">Uncharacterized protein</fullName>
    </submittedName>
</protein>
<reference evidence="1" key="2">
    <citation type="submission" date="2020-10" db="EMBL/GenBank/DDBJ databases">
        <authorList>
            <person name="Cooper E.A."/>
            <person name="Brenton Z.W."/>
            <person name="Flinn B.S."/>
            <person name="Jenkins J."/>
            <person name="Shu S."/>
            <person name="Flowers D."/>
            <person name="Luo F."/>
            <person name="Wang Y."/>
            <person name="Xia P."/>
            <person name="Barry K."/>
            <person name="Daum C."/>
            <person name="Lipzen A."/>
            <person name="Yoshinaga Y."/>
            <person name="Schmutz J."/>
            <person name="Saski C."/>
            <person name="Vermerris W."/>
            <person name="Kresovich S."/>
        </authorList>
    </citation>
    <scope>NUCLEOTIDE SEQUENCE</scope>
</reference>
<reference evidence="1" key="1">
    <citation type="journal article" date="2019" name="BMC Genomics">
        <title>A new reference genome for Sorghum bicolor reveals high levels of sequence similarity between sweet and grain genotypes: implications for the genetics of sugar metabolism.</title>
        <authorList>
            <person name="Cooper E.A."/>
            <person name="Brenton Z.W."/>
            <person name="Flinn B.S."/>
            <person name="Jenkins J."/>
            <person name="Shu S."/>
            <person name="Flowers D."/>
            <person name="Luo F."/>
            <person name="Wang Y."/>
            <person name="Xia P."/>
            <person name="Barry K."/>
            <person name="Daum C."/>
            <person name="Lipzen A."/>
            <person name="Yoshinaga Y."/>
            <person name="Schmutz J."/>
            <person name="Saski C."/>
            <person name="Vermerris W."/>
            <person name="Kresovich S."/>
        </authorList>
    </citation>
    <scope>NUCLEOTIDE SEQUENCE</scope>
</reference>
<evidence type="ECO:0000313" key="1">
    <source>
        <dbReference type="EMBL" id="KAG0537771.1"/>
    </source>
</evidence>